<dbReference type="PRINTS" id="PR00149">
    <property type="entry name" value="FUMRATELYASE"/>
</dbReference>
<keyword evidence="4" id="KW-0816">Tricarboxylic acid cycle</keyword>
<evidence type="ECO:0000256" key="3">
    <source>
        <dbReference type="ARBA" id="ARBA00022490"/>
    </source>
</evidence>
<name>A0A0F9NI47_9ZZZZ</name>
<keyword evidence="5" id="KW-0456">Lyase</keyword>
<evidence type="ECO:0000259" key="7">
    <source>
        <dbReference type="Pfam" id="PF10415"/>
    </source>
</evidence>
<dbReference type="Gene3D" id="1.10.275.10">
    <property type="entry name" value="Fumarase/aspartase (N-terminal domain)"/>
    <property type="match status" value="1"/>
</dbReference>
<evidence type="ECO:0000256" key="2">
    <source>
        <dbReference type="ARBA" id="ARBA00012921"/>
    </source>
</evidence>
<evidence type="ECO:0000256" key="1">
    <source>
        <dbReference type="ARBA" id="ARBA00009084"/>
    </source>
</evidence>
<proteinExistence type="inferred from homology"/>
<comment type="caution">
    <text evidence="8">The sequence shown here is derived from an EMBL/GenBank/DDBJ whole genome shotgun (WGS) entry which is preliminary data.</text>
</comment>
<dbReference type="InterPro" id="IPR024083">
    <property type="entry name" value="Fumarase/histidase_N"/>
</dbReference>
<dbReference type="NCBIfam" id="NF008909">
    <property type="entry name" value="PRK12273.1"/>
    <property type="match status" value="1"/>
</dbReference>
<protein>
    <recommendedName>
        <fullName evidence="2">fumarate hydratase</fullName>
        <ecNumber evidence="2">4.2.1.2</ecNumber>
    </recommendedName>
</protein>
<dbReference type="Pfam" id="PF10415">
    <property type="entry name" value="FumaraseC_C"/>
    <property type="match status" value="1"/>
</dbReference>
<evidence type="ECO:0000259" key="6">
    <source>
        <dbReference type="Pfam" id="PF00206"/>
    </source>
</evidence>
<dbReference type="InterPro" id="IPR018951">
    <property type="entry name" value="Fumarase_C_C"/>
</dbReference>
<dbReference type="InterPro" id="IPR022761">
    <property type="entry name" value="Fumarate_lyase_N"/>
</dbReference>
<feature type="domain" description="Fumarase C C-terminal" evidence="7">
    <location>
        <begin position="413"/>
        <end position="465"/>
    </location>
</feature>
<dbReference type="Pfam" id="PF00206">
    <property type="entry name" value="Lyase_1"/>
    <property type="match status" value="1"/>
</dbReference>
<dbReference type="GO" id="GO:0004333">
    <property type="term" value="F:fumarate hydratase activity"/>
    <property type="evidence" value="ECO:0007669"/>
    <property type="project" value="UniProtKB-EC"/>
</dbReference>
<dbReference type="EC" id="4.2.1.2" evidence="2"/>
<reference evidence="8" key="1">
    <citation type="journal article" date="2015" name="Nature">
        <title>Complex archaea that bridge the gap between prokaryotes and eukaryotes.</title>
        <authorList>
            <person name="Spang A."/>
            <person name="Saw J.H."/>
            <person name="Jorgensen S.L."/>
            <person name="Zaremba-Niedzwiedzka K."/>
            <person name="Martijn J."/>
            <person name="Lind A.E."/>
            <person name="van Eijk R."/>
            <person name="Schleper C."/>
            <person name="Guy L."/>
            <person name="Ettema T.J."/>
        </authorList>
    </citation>
    <scope>NUCLEOTIDE SEQUENCE</scope>
</reference>
<dbReference type="FunFam" id="1.20.200.10:FF:000001">
    <property type="entry name" value="Fumarate hydratase, mitochondrial"/>
    <property type="match status" value="1"/>
</dbReference>
<dbReference type="Gene3D" id="1.20.200.10">
    <property type="entry name" value="Fumarase/aspartase (Central domain)"/>
    <property type="match status" value="1"/>
</dbReference>
<keyword evidence="3" id="KW-0963">Cytoplasm</keyword>
<dbReference type="PANTHER" id="PTHR11444:SF22">
    <property type="entry name" value="FUMARATE HYDRATASE CLASS II"/>
    <property type="match status" value="1"/>
</dbReference>
<dbReference type="GO" id="GO:0006099">
    <property type="term" value="P:tricarboxylic acid cycle"/>
    <property type="evidence" value="ECO:0007669"/>
    <property type="project" value="UniProtKB-KW"/>
</dbReference>
<dbReference type="InterPro" id="IPR020557">
    <property type="entry name" value="Fumarate_lyase_CS"/>
</dbReference>
<evidence type="ECO:0000256" key="4">
    <source>
        <dbReference type="ARBA" id="ARBA00022532"/>
    </source>
</evidence>
<dbReference type="PROSITE" id="PS00163">
    <property type="entry name" value="FUMARATE_LYASES"/>
    <property type="match status" value="1"/>
</dbReference>
<evidence type="ECO:0000256" key="5">
    <source>
        <dbReference type="ARBA" id="ARBA00023239"/>
    </source>
</evidence>
<dbReference type="EMBL" id="LAZR01003359">
    <property type="protein sequence ID" value="KKN19180.1"/>
    <property type="molecule type" value="Genomic_DNA"/>
</dbReference>
<comment type="similarity">
    <text evidence="1">Belongs to the class-II fumarase/aspartase family. Fumarase subfamily.</text>
</comment>
<feature type="domain" description="Fumarate lyase N-terminal" evidence="6">
    <location>
        <begin position="15"/>
        <end position="346"/>
    </location>
</feature>
<dbReference type="PANTHER" id="PTHR11444">
    <property type="entry name" value="ASPARTATEAMMONIA/ARGININOSUCCINATE/ADENYLOSUCCINATE LYASE"/>
    <property type="match status" value="1"/>
</dbReference>
<dbReference type="GO" id="GO:0006106">
    <property type="term" value="P:fumarate metabolic process"/>
    <property type="evidence" value="ECO:0007669"/>
    <property type="project" value="InterPro"/>
</dbReference>
<dbReference type="SUPFAM" id="SSF48557">
    <property type="entry name" value="L-aspartase-like"/>
    <property type="match status" value="1"/>
</dbReference>
<dbReference type="FunFam" id="1.10.40.30:FF:000002">
    <property type="entry name" value="Fumarate hydratase class II"/>
    <property type="match status" value="1"/>
</dbReference>
<sequence>MKLIVNFRIEKDVLGEVKVPEDVYWGVNTQRAIQNFQISGTKFPEIFLTSLAELKKACLMANLDLDLIDKEKGDAILKAVNEILEERKYIDQFPIDIFQTGSGTQTNMNMNEVLANRANQLLGFPMGKKHPIHPNDHVNKSQSSNDVIPTTMHIASLHIIHEKLFPALTRLIKALSQKIDEFKDIIKVGRTHLQDAVPIPLSLEFEVYKKQIIISEQRLKNSCKELYQIPIGGTAVGTGLNAHKDFDKLAVAHLSKLINLPFEINSIKAEGIASHNTIANTSSSLKLLALSLLKMANDIRWMASGPRAGLAELILPQNEPGSSIMPGKVNPTQSEALIQVCIQVIGNDSVITFAEGYGSILDLNVCKPVMIFNLLNSLEILSNGINSFIKYCLLNIKINEEHINSQLKNLLMLVTNLTPLIGYDKCSAIAIKAYNENKSLKEVIEEMGIEFDEDLDKLLDPKKMV</sequence>
<dbReference type="Gene3D" id="1.10.40.30">
    <property type="entry name" value="Fumarase/aspartase (C-terminal domain)"/>
    <property type="match status" value="1"/>
</dbReference>
<dbReference type="InterPro" id="IPR005677">
    <property type="entry name" value="Fum_hydII"/>
</dbReference>
<accession>A0A0F9NI47</accession>
<dbReference type="FunFam" id="1.10.275.10:FF:000001">
    <property type="entry name" value="Fumarate hydratase, mitochondrial"/>
    <property type="match status" value="1"/>
</dbReference>
<dbReference type="InterPro" id="IPR000362">
    <property type="entry name" value="Fumarate_lyase_fam"/>
</dbReference>
<organism evidence="8">
    <name type="scientific">marine sediment metagenome</name>
    <dbReference type="NCBI Taxonomy" id="412755"/>
    <lineage>
        <taxon>unclassified sequences</taxon>
        <taxon>metagenomes</taxon>
        <taxon>ecological metagenomes</taxon>
    </lineage>
</organism>
<dbReference type="AlphaFoldDB" id="A0A0F9NI47"/>
<evidence type="ECO:0000313" key="8">
    <source>
        <dbReference type="EMBL" id="KKN19180.1"/>
    </source>
</evidence>
<gene>
    <name evidence="8" type="ORF">LCGC14_0948320</name>
</gene>
<dbReference type="InterPro" id="IPR008948">
    <property type="entry name" value="L-Aspartase-like"/>
</dbReference>
<dbReference type="PRINTS" id="PR00145">
    <property type="entry name" value="ARGSUCLYASE"/>
</dbReference>